<accession>A0A542BUL7</accession>
<reference evidence="1" key="1">
    <citation type="submission" date="2019-06" db="EMBL/GenBank/DDBJ databases">
        <authorList>
            <person name="Deangelis K."/>
            <person name="Huntemann M."/>
            <person name="Clum A."/>
            <person name="Pillay M."/>
            <person name="Palaniappan K."/>
            <person name="Varghese N."/>
            <person name="Mikhailova N."/>
            <person name="Stamatis D."/>
            <person name="Reddy T."/>
            <person name="Daum C."/>
            <person name="Shapiro N."/>
            <person name="Ivanova N."/>
            <person name="Kyrpides N."/>
            <person name="Woyke T."/>
        </authorList>
    </citation>
    <scope>NUCLEOTIDE SEQUENCE [LARGE SCALE GENOMIC DNA]</scope>
    <source>
        <strain evidence="1">128R</strain>
    </source>
</reference>
<sequence length="158" mass="18189">MKKLAIISLFLISLGSILFYIYQSPQRKPFHCDAEMIAHISDPGVERVDLNAHIDIMYTSENYGFIKFSGSVKHGENHYSLSRNTYFTITPSDLENVNKIAFTHEDIHPRDNTPEDLWKNRILPQIPGIEFYSKVRVVNKNAIIIKGFSNPLLVCIRH</sequence>
<comment type="caution">
    <text evidence="1">The sequence shown here is derived from an EMBL/GenBank/DDBJ whole genome shotgun (WGS) entry which is preliminary data.</text>
</comment>
<gene>
    <name evidence="1" type="ORF">FHU10_2762</name>
</gene>
<protein>
    <submittedName>
        <fullName evidence="1">FidL-like putative membrane protein</fullName>
    </submittedName>
</protein>
<dbReference type="EMBL" id="VISQ01000001">
    <property type="protein sequence ID" value="TVZ70206.1"/>
    <property type="molecule type" value="Genomic_DNA"/>
</dbReference>
<proteinExistence type="predicted"/>
<organism evidence="1">
    <name type="scientific">Serratia fonticola</name>
    <dbReference type="NCBI Taxonomy" id="47917"/>
    <lineage>
        <taxon>Bacteria</taxon>
        <taxon>Pseudomonadati</taxon>
        <taxon>Pseudomonadota</taxon>
        <taxon>Gammaproteobacteria</taxon>
        <taxon>Enterobacterales</taxon>
        <taxon>Yersiniaceae</taxon>
        <taxon>Serratia</taxon>
    </lineage>
</organism>
<dbReference type="AlphaFoldDB" id="A0A542BUL7"/>
<evidence type="ECO:0000313" key="1">
    <source>
        <dbReference type="EMBL" id="TVZ70206.1"/>
    </source>
</evidence>
<reference evidence="1" key="2">
    <citation type="submission" date="2019-08" db="EMBL/GenBank/DDBJ databases">
        <title>Investigation of anaerobic lignin degradation for improved lignocellulosic biofuels.</title>
        <authorList>
            <person name="Deangelis K.PhD."/>
        </authorList>
    </citation>
    <scope>NUCLEOTIDE SEQUENCE [LARGE SCALE GENOMIC DNA]</scope>
    <source>
        <strain evidence="1">128R</strain>
    </source>
</reference>
<dbReference type="OrthoDB" id="6497611at2"/>
<name>A0A542BUL7_SERFO</name>